<gene>
    <name evidence="3" type="ORF">Thiowin_02094</name>
</gene>
<protein>
    <submittedName>
        <fullName evidence="3">Uncharacterized protein</fullName>
    </submittedName>
</protein>
<feature type="compositionally biased region" description="Polar residues" evidence="1">
    <location>
        <begin position="1"/>
        <end position="10"/>
    </location>
</feature>
<feature type="region of interest" description="Disordered" evidence="1">
    <location>
        <begin position="1"/>
        <end position="39"/>
    </location>
</feature>
<keyword evidence="4" id="KW-1185">Reference proteome</keyword>
<accession>A0ABZ0S807</accession>
<dbReference type="EMBL" id="CP121472">
    <property type="protein sequence ID" value="WPL17106.1"/>
    <property type="molecule type" value="Genomic_DNA"/>
</dbReference>
<proteinExistence type="predicted"/>
<evidence type="ECO:0000313" key="3">
    <source>
        <dbReference type="EMBL" id="WPL17106.1"/>
    </source>
</evidence>
<keyword evidence="2" id="KW-1133">Transmembrane helix</keyword>
<evidence type="ECO:0000256" key="1">
    <source>
        <dbReference type="SAM" id="MobiDB-lite"/>
    </source>
</evidence>
<keyword evidence="2" id="KW-0472">Membrane</keyword>
<name>A0ABZ0S807_9GAMM</name>
<sequence>MPTLLTMPTTNRKHSRCPRINQLPRAPHGPRLRSPAIRGRHGHSMLTSVVIVGLVLAGLLWLPPAESLSRQWPVITPGVHR</sequence>
<reference evidence="3 4" key="1">
    <citation type="journal article" date="2023" name="Microorganisms">
        <title>Thiorhodovibrio frisius and Trv. litoralis spp. nov., Two Novel Members from a Clade of Fastidious Purple Sulfur Bacteria That Exhibit Unique Red-Shifted Light-Harvesting Capabilities.</title>
        <authorList>
            <person name="Methner A."/>
            <person name="Kuzyk S.B."/>
            <person name="Petersen J."/>
            <person name="Bauer S."/>
            <person name="Brinkmann H."/>
            <person name="Sichau K."/>
            <person name="Wanner G."/>
            <person name="Wolf J."/>
            <person name="Neumann-Schaal M."/>
            <person name="Henke P."/>
            <person name="Tank M."/>
            <person name="Sproer C."/>
            <person name="Bunk B."/>
            <person name="Overmann J."/>
        </authorList>
    </citation>
    <scope>NUCLEOTIDE SEQUENCE [LARGE SCALE GENOMIC DNA]</scope>
    <source>
        <strain evidence="3 4">DSM 6702</strain>
    </source>
</reference>
<evidence type="ECO:0000313" key="4">
    <source>
        <dbReference type="Proteomes" id="UP001432180"/>
    </source>
</evidence>
<feature type="transmembrane region" description="Helical" evidence="2">
    <location>
        <begin position="43"/>
        <end position="62"/>
    </location>
</feature>
<dbReference type="RefSeq" id="WP_328987620.1">
    <property type="nucleotide sequence ID" value="NZ_CP121472.1"/>
</dbReference>
<keyword evidence="2" id="KW-0812">Transmembrane</keyword>
<dbReference type="Proteomes" id="UP001432180">
    <property type="component" value="Chromosome"/>
</dbReference>
<organism evidence="3 4">
    <name type="scientific">Thiorhodovibrio winogradskyi</name>
    <dbReference type="NCBI Taxonomy" id="77007"/>
    <lineage>
        <taxon>Bacteria</taxon>
        <taxon>Pseudomonadati</taxon>
        <taxon>Pseudomonadota</taxon>
        <taxon>Gammaproteobacteria</taxon>
        <taxon>Chromatiales</taxon>
        <taxon>Chromatiaceae</taxon>
        <taxon>Thiorhodovibrio</taxon>
    </lineage>
</organism>
<evidence type="ECO:0000256" key="2">
    <source>
        <dbReference type="SAM" id="Phobius"/>
    </source>
</evidence>